<comment type="catalytic activity">
    <reaction evidence="12">
        <text>K(+)(in) = K(+)(out)</text>
        <dbReference type="Rhea" id="RHEA:29463"/>
        <dbReference type="ChEBI" id="CHEBI:29103"/>
    </reaction>
</comment>
<keyword evidence="11" id="KW-0407">Ion channel</keyword>
<keyword evidence="5 13" id="KW-0812">Transmembrane</keyword>
<evidence type="ECO:0000256" key="4">
    <source>
        <dbReference type="ARBA" id="ARBA00022538"/>
    </source>
</evidence>
<dbReference type="InterPro" id="IPR010617">
    <property type="entry name" value="TMEM175-like"/>
</dbReference>
<evidence type="ECO:0000256" key="9">
    <source>
        <dbReference type="ARBA" id="ARBA00023065"/>
    </source>
</evidence>
<dbReference type="OrthoDB" id="7626281at2"/>
<evidence type="ECO:0000256" key="10">
    <source>
        <dbReference type="ARBA" id="ARBA00023136"/>
    </source>
</evidence>
<evidence type="ECO:0000256" key="8">
    <source>
        <dbReference type="ARBA" id="ARBA00022989"/>
    </source>
</evidence>
<comment type="subcellular location">
    <subcellularLocation>
        <location evidence="1">Membrane</location>
        <topology evidence="1">Multi-pass membrane protein</topology>
    </subcellularLocation>
</comment>
<evidence type="ECO:0000256" key="12">
    <source>
        <dbReference type="ARBA" id="ARBA00034430"/>
    </source>
</evidence>
<sequence length="223" mass="24321">MTAPVYQRETSSFDRVLGFLDAIYAFAVTLLVLNIDVTSPEAWSSIEAFFTQGIGSQLLGFLISFLVIVAFWRRNHAMLANFTGLDPTTITWNIVVAGLIIFIPFTTQGISDPHTDDLPLPTAVYAVNIALAVMAHAMMLQIAARRGLLIKPLNRKQLRARAINSLGAPIVFLVSIPVAYLTDGNTAKFCWLALLILGPLGDRLVGHADTRFQGQPSTPKAPE</sequence>
<feature type="transmembrane region" description="Helical" evidence="13">
    <location>
        <begin position="16"/>
        <end position="37"/>
    </location>
</feature>
<evidence type="ECO:0000313" key="15">
    <source>
        <dbReference type="Proteomes" id="UP000319746"/>
    </source>
</evidence>
<evidence type="ECO:0000256" key="3">
    <source>
        <dbReference type="ARBA" id="ARBA00022448"/>
    </source>
</evidence>
<dbReference type="PANTHER" id="PTHR31462">
    <property type="entry name" value="ENDOSOMAL/LYSOSOMAL POTASSIUM CHANNEL TMEM175"/>
    <property type="match status" value="1"/>
</dbReference>
<evidence type="ECO:0000256" key="5">
    <source>
        <dbReference type="ARBA" id="ARBA00022692"/>
    </source>
</evidence>
<feature type="transmembrane region" description="Helical" evidence="13">
    <location>
        <begin position="84"/>
        <end position="103"/>
    </location>
</feature>
<keyword evidence="4" id="KW-0633">Potassium transport</keyword>
<evidence type="ECO:0000256" key="11">
    <source>
        <dbReference type="ARBA" id="ARBA00023303"/>
    </source>
</evidence>
<comment type="similarity">
    <text evidence="2">Belongs to the TMEM175 family.</text>
</comment>
<keyword evidence="6" id="KW-0631">Potassium channel</keyword>
<dbReference type="Pfam" id="PF06736">
    <property type="entry name" value="TMEM175"/>
    <property type="match status" value="1"/>
</dbReference>
<name>A0A543A0A6_9MICC</name>
<dbReference type="AlphaFoldDB" id="A0A543A0A6"/>
<keyword evidence="8 13" id="KW-1133">Transmembrane helix</keyword>
<keyword evidence="7" id="KW-0630">Potassium</keyword>
<evidence type="ECO:0000256" key="7">
    <source>
        <dbReference type="ARBA" id="ARBA00022958"/>
    </source>
</evidence>
<feature type="transmembrane region" description="Helical" evidence="13">
    <location>
        <begin position="123"/>
        <end position="142"/>
    </location>
</feature>
<keyword evidence="15" id="KW-1185">Reference proteome</keyword>
<evidence type="ECO:0000256" key="1">
    <source>
        <dbReference type="ARBA" id="ARBA00004141"/>
    </source>
</evidence>
<dbReference type="PANTHER" id="PTHR31462:SF5">
    <property type="entry name" value="ENDOSOMAL_LYSOSOMAL PROTON CHANNEL TMEM175"/>
    <property type="match status" value="1"/>
</dbReference>
<dbReference type="GO" id="GO:0015252">
    <property type="term" value="F:proton channel activity"/>
    <property type="evidence" value="ECO:0007669"/>
    <property type="project" value="InterPro"/>
</dbReference>
<reference evidence="14 15" key="1">
    <citation type="submission" date="2019-06" db="EMBL/GenBank/DDBJ databases">
        <title>Sequencing the genomes of 1000 actinobacteria strains.</title>
        <authorList>
            <person name="Klenk H.-P."/>
        </authorList>
    </citation>
    <scope>NUCLEOTIDE SEQUENCE [LARGE SCALE GENOMIC DNA]</scope>
    <source>
        <strain evidence="14 15">DSM 24083</strain>
    </source>
</reference>
<dbReference type="GO" id="GO:0016020">
    <property type="term" value="C:membrane"/>
    <property type="evidence" value="ECO:0007669"/>
    <property type="project" value="UniProtKB-SubCell"/>
</dbReference>
<dbReference type="EMBL" id="VFOU01000004">
    <property type="protein sequence ID" value="TQL66028.1"/>
    <property type="molecule type" value="Genomic_DNA"/>
</dbReference>
<dbReference type="Proteomes" id="UP000319746">
    <property type="component" value="Unassembled WGS sequence"/>
</dbReference>
<gene>
    <name evidence="14" type="ORF">FB556_2507</name>
</gene>
<protein>
    <submittedName>
        <fullName evidence="14">Putative membrane protein</fullName>
    </submittedName>
</protein>
<organism evidence="14 15">
    <name type="scientific">Enteractinococcus coprophilus</name>
    <dbReference type="NCBI Taxonomy" id="1027633"/>
    <lineage>
        <taxon>Bacteria</taxon>
        <taxon>Bacillati</taxon>
        <taxon>Actinomycetota</taxon>
        <taxon>Actinomycetes</taxon>
        <taxon>Micrococcales</taxon>
        <taxon>Micrococcaceae</taxon>
    </lineage>
</organism>
<keyword evidence="10 13" id="KW-0472">Membrane</keyword>
<feature type="transmembrane region" description="Helical" evidence="13">
    <location>
        <begin position="49"/>
        <end position="72"/>
    </location>
</feature>
<evidence type="ECO:0000256" key="2">
    <source>
        <dbReference type="ARBA" id="ARBA00006920"/>
    </source>
</evidence>
<dbReference type="RefSeq" id="WP_141868129.1">
    <property type="nucleotide sequence ID" value="NZ_BAABAN010000017.1"/>
</dbReference>
<accession>A0A543A0A6</accession>
<evidence type="ECO:0000256" key="13">
    <source>
        <dbReference type="SAM" id="Phobius"/>
    </source>
</evidence>
<evidence type="ECO:0000256" key="6">
    <source>
        <dbReference type="ARBA" id="ARBA00022826"/>
    </source>
</evidence>
<proteinExistence type="inferred from homology"/>
<comment type="caution">
    <text evidence="14">The sequence shown here is derived from an EMBL/GenBank/DDBJ whole genome shotgun (WGS) entry which is preliminary data.</text>
</comment>
<dbReference type="GO" id="GO:0005267">
    <property type="term" value="F:potassium channel activity"/>
    <property type="evidence" value="ECO:0007669"/>
    <property type="project" value="UniProtKB-KW"/>
</dbReference>
<feature type="transmembrane region" description="Helical" evidence="13">
    <location>
        <begin position="162"/>
        <end position="180"/>
    </location>
</feature>
<keyword evidence="9" id="KW-0406">Ion transport</keyword>
<evidence type="ECO:0000313" key="14">
    <source>
        <dbReference type="EMBL" id="TQL66028.1"/>
    </source>
</evidence>
<keyword evidence="3" id="KW-0813">Transport</keyword>